<evidence type="ECO:0000313" key="1">
    <source>
        <dbReference type="EMBL" id="BDQ37138.1"/>
    </source>
</evidence>
<sequence length="98" mass="10376">MPELSIKDIETKLRSLLGESIPTAPANNVNEALRVADALEEKGYSFGLKDLCAKSLCDTSWQASFTMNGQDAMAENSEAAVAICVAALAALENETPEA</sequence>
<dbReference type="Gene3D" id="3.30.2120.10">
    <property type="entry name" value="Bacillus phage protein-like"/>
    <property type="match status" value="1"/>
</dbReference>
<dbReference type="EMBL" id="AP026709">
    <property type="protein sequence ID" value="BDQ37138.1"/>
    <property type="molecule type" value="Genomic_DNA"/>
</dbReference>
<dbReference type="Proteomes" id="UP001317742">
    <property type="component" value="Chromosome"/>
</dbReference>
<proteinExistence type="predicted"/>
<evidence type="ECO:0008006" key="3">
    <source>
        <dbReference type="Google" id="ProtNLM"/>
    </source>
</evidence>
<name>A0ABM8B026_9BACT</name>
<dbReference type="InterPro" id="IPR028985">
    <property type="entry name" value="Bacillus_phage_prot-like"/>
</dbReference>
<gene>
    <name evidence="1" type="ORF">SYK_14980</name>
</gene>
<keyword evidence="2" id="KW-1185">Reference proteome</keyword>
<dbReference type="RefSeq" id="WP_281762996.1">
    <property type="nucleotide sequence ID" value="NZ_AP026709.1"/>
</dbReference>
<accession>A0ABM8B026</accession>
<evidence type="ECO:0000313" key="2">
    <source>
        <dbReference type="Proteomes" id="UP001317742"/>
    </source>
</evidence>
<reference evidence="1 2" key="1">
    <citation type="submission" date="2022-08" db="EMBL/GenBank/DDBJ databases">
        <title>Genome Sequence of the sulphate-reducing bacterium, Pseudodesulfovibrio sp. SYK.</title>
        <authorList>
            <person name="Kondo R."/>
            <person name="Kataoka T."/>
        </authorList>
    </citation>
    <scope>NUCLEOTIDE SEQUENCE [LARGE SCALE GENOMIC DNA]</scope>
    <source>
        <strain evidence="1 2">SYK</strain>
    </source>
</reference>
<protein>
    <recommendedName>
        <fullName evidence="3">Phage ABA sandwich domain-containing protein</fullName>
    </recommendedName>
</protein>
<organism evidence="1 2">
    <name type="scientific">Pseudodesulfovibrio nedwellii</name>
    <dbReference type="NCBI Taxonomy" id="2973072"/>
    <lineage>
        <taxon>Bacteria</taxon>
        <taxon>Pseudomonadati</taxon>
        <taxon>Thermodesulfobacteriota</taxon>
        <taxon>Desulfovibrionia</taxon>
        <taxon>Desulfovibrionales</taxon>
        <taxon>Desulfovibrionaceae</taxon>
    </lineage>
</organism>